<proteinExistence type="inferred from homology"/>
<dbReference type="Proteomes" id="UP001157974">
    <property type="component" value="Unassembled WGS sequence"/>
</dbReference>
<evidence type="ECO:0000256" key="1">
    <source>
        <dbReference type="ARBA" id="ARBA00006700"/>
    </source>
</evidence>
<comment type="caution">
    <text evidence="6">The sequence shown here is derived from an EMBL/GenBank/DDBJ whole genome shotgun (WGS) entry which is preliminary data.</text>
</comment>
<dbReference type="GO" id="GO:0005762">
    <property type="term" value="C:mitochondrial large ribosomal subunit"/>
    <property type="evidence" value="ECO:0007669"/>
    <property type="project" value="TreeGrafter"/>
</dbReference>
<evidence type="ECO:0000313" key="6">
    <source>
        <dbReference type="EMBL" id="KAJ8901935.1"/>
    </source>
</evidence>
<sequence>MVLKAPLKNFFPNYKATLKLVPTRMPLRKLASPERLFRTKSLQFIVDKSMNKITFREYVQKLYGLEVDSVGSVNLPGKTSRNTMQKGVKKRPDYKKMFIRLRNWVDVPFAPRARAEYEHAINPKQDDYAANFRRTRPTLQQKKRRWAEEKRERDRFDPEDDPARKPRRVIQVPRRVRED</sequence>
<name>A0AAV8UHE1_9RHOD</name>
<protein>
    <recommendedName>
        <fullName evidence="4">Large ribosomal subunit protein uL23m</fullName>
    </recommendedName>
</protein>
<evidence type="ECO:0000256" key="4">
    <source>
        <dbReference type="ARBA" id="ARBA00039977"/>
    </source>
</evidence>
<organism evidence="6 7">
    <name type="scientific">Rhodosorus marinus</name>
    <dbReference type="NCBI Taxonomy" id="101924"/>
    <lineage>
        <taxon>Eukaryota</taxon>
        <taxon>Rhodophyta</taxon>
        <taxon>Stylonematophyceae</taxon>
        <taxon>Stylonematales</taxon>
        <taxon>Stylonemataceae</taxon>
        <taxon>Rhodosorus</taxon>
    </lineage>
</organism>
<evidence type="ECO:0000313" key="7">
    <source>
        <dbReference type="Proteomes" id="UP001157974"/>
    </source>
</evidence>
<dbReference type="InterPro" id="IPR012677">
    <property type="entry name" value="Nucleotide-bd_a/b_plait_sf"/>
</dbReference>
<comment type="similarity">
    <text evidence="1">Belongs to the universal ribosomal protein uL23 family.</text>
</comment>
<dbReference type="Gene3D" id="3.30.70.330">
    <property type="match status" value="1"/>
</dbReference>
<reference evidence="6 7" key="1">
    <citation type="journal article" date="2023" name="Nat. Commun.">
        <title>Origin of minicircular mitochondrial genomes in red algae.</title>
        <authorList>
            <person name="Lee Y."/>
            <person name="Cho C.H."/>
            <person name="Lee Y.M."/>
            <person name="Park S.I."/>
            <person name="Yang J.H."/>
            <person name="West J.A."/>
            <person name="Bhattacharya D."/>
            <person name="Yoon H.S."/>
        </authorList>
    </citation>
    <scope>NUCLEOTIDE SEQUENCE [LARGE SCALE GENOMIC DNA]</scope>
    <source>
        <strain evidence="6 7">CCMP1338</strain>
        <tissue evidence="6">Whole cell</tissue>
    </source>
</reference>
<dbReference type="PANTHER" id="PTHR12059:SF5">
    <property type="entry name" value="LARGE RIBOSOMAL SUBUNIT PROTEIN UL23M"/>
    <property type="match status" value="1"/>
</dbReference>
<dbReference type="SUPFAM" id="SSF54189">
    <property type="entry name" value="Ribosomal proteins S24e, L23 and L15e"/>
    <property type="match status" value="1"/>
</dbReference>
<dbReference type="EMBL" id="JAMWBK010000010">
    <property type="protein sequence ID" value="KAJ8901935.1"/>
    <property type="molecule type" value="Genomic_DNA"/>
</dbReference>
<feature type="compositionally biased region" description="Basic residues" evidence="5">
    <location>
        <begin position="133"/>
        <end position="145"/>
    </location>
</feature>
<accession>A0AAV8UHE1</accession>
<dbReference type="PANTHER" id="PTHR12059">
    <property type="entry name" value="RIBOSOMAL PROTEIN L23-RELATED"/>
    <property type="match status" value="1"/>
</dbReference>
<keyword evidence="7" id="KW-1185">Reference proteome</keyword>
<dbReference type="Pfam" id="PF00276">
    <property type="entry name" value="Ribosomal_L23"/>
    <property type="match status" value="1"/>
</dbReference>
<dbReference type="GO" id="GO:0032543">
    <property type="term" value="P:mitochondrial translation"/>
    <property type="evidence" value="ECO:0007669"/>
    <property type="project" value="TreeGrafter"/>
</dbReference>
<gene>
    <name evidence="6" type="ORF">NDN08_004137</name>
</gene>
<evidence type="ECO:0000256" key="5">
    <source>
        <dbReference type="SAM" id="MobiDB-lite"/>
    </source>
</evidence>
<dbReference type="InterPro" id="IPR013025">
    <property type="entry name" value="Ribosomal_uL23-like"/>
</dbReference>
<evidence type="ECO:0000256" key="3">
    <source>
        <dbReference type="ARBA" id="ARBA00023274"/>
    </source>
</evidence>
<dbReference type="AlphaFoldDB" id="A0AAV8UHE1"/>
<feature type="region of interest" description="Disordered" evidence="5">
    <location>
        <begin position="128"/>
        <end position="179"/>
    </location>
</feature>
<evidence type="ECO:0000256" key="2">
    <source>
        <dbReference type="ARBA" id="ARBA00022980"/>
    </source>
</evidence>
<keyword evidence="2" id="KW-0689">Ribosomal protein</keyword>
<dbReference type="GO" id="GO:0003735">
    <property type="term" value="F:structural constituent of ribosome"/>
    <property type="evidence" value="ECO:0007669"/>
    <property type="project" value="InterPro"/>
</dbReference>
<feature type="compositionally biased region" description="Basic and acidic residues" evidence="5">
    <location>
        <begin position="146"/>
        <end position="164"/>
    </location>
</feature>
<dbReference type="InterPro" id="IPR012678">
    <property type="entry name" value="Ribosomal_uL23/eL15/eS24_sf"/>
</dbReference>
<keyword evidence="3" id="KW-0687">Ribonucleoprotein</keyword>